<dbReference type="InterPro" id="IPR034768">
    <property type="entry name" value="4FE4S_WBL"/>
</dbReference>
<dbReference type="Pfam" id="PF02467">
    <property type="entry name" value="Whib"/>
    <property type="match status" value="1"/>
</dbReference>
<evidence type="ECO:0000313" key="3">
    <source>
        <dbReference type="Proteomes" id="UP000565579"/>
    </source>
</evidence>
<evidence type="ECO:0000259" key="1">
    <source>
        <dbReference type="PROSITE" id="PS51674"/>
    </source>
</evidence>
<sequence>MLHDVQWSGDAGANAPTLTDLLDAVLAAGPACGPDTAHLFTSTDGETSDRRQEREQRAKAICHRCPALGACLMYALALDPGEGVWAGLSLDDHDLTDDLAVA</sequence>
<evidence type="ECO:0000313" key="2">
    <source>
        <dbReference type="EMBL" id="MBB6556984.1"/>
    </source>
</evidence>
<keyword evidence="3" id="KW-1185">Reference proteome</keyword>
<comment type="caution">
    <text evidence="2">The sequence shown here is derived from an EMBL/GenBank/DDBJ whole genome shotgun (WGS) entry which is preliminary data.</text>
</comment>
<organism evidence="2 3">
    <name type="scientific">Nonomuraea rubra</name>
    <dbReference type="NCBI Taxonomy" id="46180"/>
    <lineage>
        <taxon>Bacteria</taxon>
        <taxon>Bacillati</taxon>
        <taxon>Actinomycetota</taxon>
        <taxon>Actinomycetes</taxon>
        <taxon>Streptosporangiales</taxon>
        <taxon>Streptosporangiaceae</taxon>
        <taxon>Nonomuraea</taxon>
    </lineage>
</organism>
<reference evidence="2 3" key="1">
    <citation type="submission" date="2020-08" db="EMBL/GenBank/DDBJ databases">
        <title>Sequencing the genomes of 1000 actinobacteria strains.</title>
        <authorList>
            <person name="Klenk H.-P."/>
        </authorList>
    </citation>
    <scope>NUCLEOTIDE SEQUENCE [LARGE SCALE GENOMIC DNA]</scope>
    <source>
        <strain evidence="2 3">DSM 43768</strain>
    </source>
</reference>
<name>A0A7X0P8H3_9ACTN</name>
<feature type="domain" description="4Fe-4S Wbl-type" evidence="1">
    <location>
        <begin position="31"/>
        <end position="95"/>
    </location>
</feature>
<accession>A0A7X0P8H3</accession>
<dbReference type="AlphaFoldDB" id="A0A7X0P8H3"/>
<dbReference type="Proteomes" id="UP000565579">
    <property type="component" value="Unassembled WGS sequence"/>
</dbReference>
<dbReference type="EMBL" id="JACHMI010000001">
    <property type="protein sequence ID" value="MBB6556984.1"/>
    <property type="molecule type" value="Genomic_DNA"/>
</dbReference>
<protein>
    <recommendedName>
        <fullName evidence="1">4Fe-4S Wbl-type domain-containing protein</fullName>
    </recommendedName>
</protein>
<proteinExistence type="predicted"/>
<gene>
    <name evidence="2" type="ORF">HD593_011779</name>
</gene>
<dbReference type="RefSeq" id="WP_185111388.1">
    <property type="nucleotide sequence ID" value="NZ_JACHMI010000001.1"/>
</dbReference>
<dbReference type="PROSITE" id="PS51674">
    <property type="entry name" value="4FE4S_WBL"/>
    <property type="match status" value="1"/>
</dbReference>